<dbReference type="Gene3D" id="3.30.450.20">
    <property type="entry name" value="PAS domain"/>
    <property type="match status" value="1"/>
</dbReference>
<evidence type="ECO:0000256" key="2">
    <source>
        <dbReference type="ARBA" id="ARBA00022475"/>
    </source>
</evidence>
<dbReference type="SMART" id="SM00304">
    <property type="entry name" value="HAMP"/>
    <property type="match status" value="1"/>
</dbReference>
<dbReference type="Pfam" id="PF00672">
    <property type="entry name" value="HAMP"/>
    <property type="match status" value="1"/>
</dbReference>
<comment type="similarity">
    <text evidence="7">Belongs to the methyl-accepting chemotaxis (MCP) protein family.</text>
</comment>
<protein>
    <submittedName>
        <fullName evidence="12">Chemotaxis protein</fullName>
    </submittedName>
</protein>
<feature type="domain" description="HAMP" evidence="11">
    <location>
        <begin position="95"/>
        <end position="148"/>
    </location>
</feature>
<evidence type="ECO:0000259" key="11">
    <source>
        <dbReference type="PROSITE" id="PS50885"/>
    </source>
</evidence>
<keyword evidence="2" id="KW-1003">Cell membrane</keyword>
<evidence type="ECO:0000256" key="8">
    <source>
        <dbReference type="PROSITE-ProRule" id="PRU00284"/>
    </source>
</evidence>
<keyword evidence="5 9" id="KW-0472">Membrane</keyword>
<dbReference type="PROSITE" id="PS50885">
    <property type="entry name" value="HAMP"/>
    <property type="match status" value="1"/>
</dbReference>
<dbReference type="InterPro" id="IPR033480">
    <property type="entry name" value="sCache_2"/>
</dbReference>
<evidence type="ECO:0000259" key="10">
    <source>
        <dbReference type="PROSITE" id="PS50111"/>
    </source>
</evidence>
<evidence type="ECO:0000256" key="5">
    <source>
        <dbReference type="ARBA" id="ARBA00023136"/>
    </source>
</evidence>
<evidence type="ECO:0000256" key="9">
    <source>
        <dbReference type="SAM" id="Phobius"/>
    </source>
</evidence>
<dbReference type="SMART" id="SM00283">
    <property type="entry name" value="MA"/>
    <property type="match status" value="1"/>
</dbReference>
<dbReference type="Pfam" id="PF00015">
    <property type="entry name" value="MCPsignal"/>
    <property type="match status" value="1"/>
</dbReference>
<dbReference type="CDD" id="cd06225">
    <property type="entry name" value="HAMP"/>
    <property type="match status" value="1"/>
</dbReference>
<evidence type="ECO:0000313" key="13">
    <source>
        <dbReference type="Proteomes" id="UP000321567"/>
    </source>
</evidence>
<dbReference type="AlphaFoldDB" id="A0A512H6Z5"/>
<feature type="transmembrane region" description="Helical" evidence="9">
    <location>
        <begin position="42"/>
        <end position="61"/>
    </location>
</feature>
<comment type="caution">
    <text evidence="12">The sequence shown here is derived from an EMBL/GenBank/DDBJ whole genome shotgun (WGS) entry which is preliminary data.</text>
</comment>
<dbReference type="GO" id="GO:0005886">
    <property type="term" value="C:plasma membrane"/>
    <property type="evidence" value="ECO:0007669"/>
    <property type="project" value="UniProtKB-SubCell"/>
</dbReference>
<dbReference type="InterPro" id="IPR004089">
    <property type="entry name" value="MCPsignal_dom"/>
</dbReference>
<keyword evidence="3 9" id="KW-0812">Transmembrane</keyword>
<dbReference type="Gene3D" id="6.10.340.10">
    <property type="match status" value="1"/>
</dbReference>
<evidence type="ECO:0000256" key="7">
    <source>
        <dbReference type="ARBA" id="ARBA00029447"/>
    </source>
</evidence>
<keyword evidence="6 8" id="KW-0807">Transducer</keyword>
<dbReference type="InterPro" id="IPR003660">
    <property type="entry name" value="HAMP_dom"/>
</dbReference>
<evidence type="ECO:0000256" key="3">
    <source>
        <dbReference type="ARBA" id="ARBA00022692"/>
    </source>
</evidence>
<dbReference type="PROSITE" id="PS50111">
    <property type="entry name" value="CHEMOTAXIS_TRANSDUC_2"/>
    <property type="match status" value="1"/>
</dbReference>
<feature type="transmembrane region" description="Helical" evidence="9">
    <location>
        <begin position="73"/>
        <end position="93"/>
    </location>
</feature>
<dbReference type="PANTHER" id="PTHR32089">
    <property type="entry name" value="METHYL-ACCEPTING CHEMOTAXIS PROTEIN MCPB"/>
    <property type="match status" value="1"/>
</dbReference>
<proteinExistence type="inferred from homology"/>
<dbReference type="PANTHER" id="PTHR32089:SF112">
    <property type="entry name" value="LYSOZYME-LIKE PROTEIN-RELATED"/>
    <property type="match status" value="1"/>
</dbReference>
<evidence type="ECO:0000256" key="1">
    <source>
        <dbReference type="ARBA" id="ARBA00004651"/>
    </source>
</evidence>
<feature type="domain" description="Methyl-accepting transducer" evidence="10">
    <location>
        <begin position="189"/>
        <end position="411"/>
    </location>
</feature>
<sequence>MDAVDANGVPYIKNIFAAARNGGGTTRYLHKRPNSTVKSDKIAYSAYIPGWGWTILSGVYLDDVQAMFRDVVIRVLTIGFLVVIAVAGIAILIGRTITSSLGAVTADMSQIAAGNLNVDIRFAERKDEVGTLARALVTFKKNAEEVDQLRVRQEQNKKESEKERRSMMLDLATRFESSVSGIVTSLTHAAEKLKSSATTMTSIADTTRDQSQKVAAGSEEASQNVETVAVATEELTASIGEIGRQIQQSNVVAQQATAEAAAARETVDGLAQAATRIGDVVQLISSIAAQTNLLALNATIEAARAGDAGKGFAVVAGEVKTLASQTARATEDITRQITSIQDASTNAVSAIASIADVINRINDTSAAIASAVEQQSAAAKEISRNIDHAAAGTQAVSSTIEGVRDGAARTGSAAGEVNTASGDLVTQVGHLKDEMGRFLGHIRAA</sequence>
<dbReference type="EMBL" id="BJZO01000028">
    <property type="protein sequence ID" value="GEO81198.1"/>
    <property type="molecule type" value="Genomic_DNA"/>
</dbReference>
<name>A0A512H6Z5_9PROT</name>
<dbReference type="Gene3D" id="1.10.287.950">
    <property type="entry name" value="Methyl-accepting chemotaxis protein"/>
    <property type="match status" value="1"/>
</dbReference>
<keyword evidence="4 9" id="KW-1133">Transmembrane helix</keyword>
<organism evidence="12 13">
    <name type="scientific">Pararhodospirillum oryzae</name>
    <dbReference type="NCBI Taxonomy" id="478448"/>
    <lineage>
        <taxon>Bacteria</taxon>
        <taxon>Pseudomonadati</taxon>
        <taxon>Pseudomonadota</taxon>
        <taxon>Alphaproteobacteria</taxon>
        <taxon>Rhodospirillales</taxon>
        <taxon>Rhodospirillaceae</taxon>
        <taxon>Pararhodospirillum</taxon>
    </lineage>
</organism>
<dbReference type="GO" id="GO:0007165">
    <property type="term" value="P:signal transduction"/>
    <property type="evidence" value="ECO:0007669"/>
    <property type="project" value="UniProtKB-KW"/>
</dbReference>
<dbReference type="Pfam" id="PF17200">
    <property type="entry name" value="sCache_2"/>
    <property type="match status" value="1"/>
</dbReference>
<evidence type="ECO:0000256" key="6">
    <source>
        <dbReference type="ARBA" id="ARBA00023224"/>
    </source>
</evidence>
<reference evidence="12 13" key="1">
    <citation type="submission" date="2019-07" db="EMBL/GenBank/DDBJ databases">
        <title>Whole genome shotgun sequence of Rhodospirillum oryzae NBRC 107573.</title>
        <authorList>
            <person name="Hosoyama A."/>
            <person name="Uohara A."/>
            <person name="Ohji S."/>
            <person name="Ichikawa N."/>
        </authorList>
    </citation>
    <scope>NUCLEOTIDE SEQUENCE [LARGE SCALE GENOMIC DNA]</scope>
    <source>
        <strain evidence="12 13">NBRC 107573</strain>
    </source>
</reference>
<keyword evidence="13" id="KW-1185">Reference proteome</keyword>
<evidence type="ECO:0000256" key="4">
    <source>
        <dbReference type="ARBA" id="ARBA00022989"/>
    </source>
</evidence>
<evidence type="ECO:0000313" key="12">
    <source>
        <dbReference type="EMBL" id="GEO81198.1"/>
    </source>
</evidence>
<gene>
    <name evidence="12" type="ORF">ROR02_13290</name>
</gene>
<accession>A0A512H6Z5</accession>
<comment type="subcellular location">
    <subcellularLocation>
        <location evidence="1">Cell membrane</location>
        <topology evidence="1">Multi-pass membrane protein</topology>
    </subcellularLocation>
</comment>
<dbReference type="SUPFAM" id="SSF58104">
    <property type="entry name" value="Methyl-accepting chemotaxis protein (MCP) signaling domain"/>
    <property type="match status" value="1"/>
</dbReference>
<dbReference type="Proteomes" id="UP000321567">
    <property type="component" value="Unassembled WGS sequence"/>
</dbReference>